<reference evidence="2" key="1">
    <citation type="submission" date="2020-10" db="EMBL/GenBank/DDBJ databases">
        <title>Taxonomic study of unclassified bacteria belonging to the class Ktedonobacteria.</title>
        <authorList>
            <person name="Yabe S."/>
            <person name="Wang C.M."/>
            <person name="Zheng Y."/>
            <person name="Sakai Y."/>
            <person name="Cavaletti L."/>
            <person name="Monciardini P."/>
            <person name="Donadio S."/>
        </authorList>
    </citation>
    <scope>NUCLEOTIDE SEQUENCE</scope>
    <source>
        <strain evidence="2">SOSP1-1</strain>
    </source>
</reference>
<dbReference type="AlphaFoldDB" id="A0A8J3MYU2"/>
<gene>
    <name evidence="2" type="ORF">KSX_93410</name>
</gene>
<name>A0A8J3MYU2_9CHLR</name>
<dbReference type="Proteomes" id="UP000612362">
    <property type="component" value="Unassembled WGS sequence"/>
</dbReference>
<dbReference type="EMBL" id="BNJF01000011">
    <property type="protein sequence ID" value="GHO51178.1"/>
    <property type="molecule type" value="Genomic_DNA"/>
</dbReference>
<feature type="region of interest" description="Disordered" evidence="1">
    <location>
        <begin position="26"/>
        <end position="45"/>
    </location>
</feature>
<accession>A0A8J3MYU2</accession>
<comment type="caution">
    <text evidence="2">The sequence shown here is derived from an EMBL/GenBank/DDBJ whole genome shotgun (WGS) entry which is preliminary data.</text>
</comment>
<proteinExistence type="predicted"/>
<keyword evidence="3" id="KW-1185">Reference proteome</keyword>
<evidence type="ECO:0008006" key="4">
    <source>
        <dbReference type="Google" id="ProtNLM"/>
    </source>
</evidence>
<feature type="compositionally biased region" description="Basic and acidic residues" evidence="1">
    <location>
        <begin position="30"/>
        <end position="45"/>
    </location>
</feature>
<evidence type="ECO:0000313" key="2">
    <source>
        <dbReference type="EMBL" id="GHO51178.1"/>
    </source>
</evidence>
<organism evidence="2 3">
    <name type="scientific">Ktedonospora formicarum</name>
    <dbReference type="NCBI Taxonomy" id="2778364"/>
    <lineage>
        <taxon>Bacteria</taxon>
        <taxon>Bacillati</taxon>
        <taxon>Chloroflexota</taxon>
        <taxon>Ktedonobacteria</taxon>
        <taxon>Ktedonobacterales</taxon>
        <taxon>Ktedonobacteraceae</taxon>
        <taxon>Ktedonospora</taxon>
    </lineage>
</organism>
<dbReference type="RefSeq" id="WP_220200129.1">
    <property type="nucleotide sequence ID" value="NZ_BNJF01000011.1"/>
</dbReference>
<evidence type="ECO:0000256" key="1">
    <source>
        <dbReference type="SAM" id="MobiDB-lite"/>
    </source>
</evidence>
<sequence>MTPKHQAVIDRTLHAVNERAHLMVRSLHPPGKEEPAQGDAAKHRSQEEQMEALHASTLGCQLRWIAEYVEGYPAAKEPERKQRWAWSEEEVVIRGGMRREVYAVCAVVYGSAAGGNAWSYPRQCQHTDLGQLLHAALLQFYHEYLPADQLVSVGKAAKEIGIARQTLHEWMERGRAKWISEAEHDVMWLDREEVDRLWHVKRGLKWR</sequence>
<evidence type="ECO:0000313" key="3">
    <source>
        <dbReference type="Proteomes" id="UP000612362"/>
    </source>
</evidence>
<protein>
    <recommendedName>
        <fullName evidence="4">Helix-turn-helix domain-containing protein</fullName>
    </recommendedName>
</protein>